<evidence type="ECO:0000313" key="2">
    <source>
        <dbReference type="EMBL" id="CAH6789430.1"/>
    </source>
</evidence>
<gene>
    <name evidence="2" type="primary">Uck2</name>
    <name evidence="2" type="ORF">PHOROB_LOCUS6940</name>
</gene>
<sequence>MAGDSEQTLQNHQQPNGGEPFLIGVSGGTASGKPISPWPLLHFDFFFRIFPPGLEYFRPAAQTQRCVL</sequence>
<dbReference type="Proteomes" id="UP001152836">
    <property type="component" value="Unassembled WGS sequence"/>
</dbReference>
<dbReference type="AlphaFoldDB" id="A0AAU9ZBJ2"/>
<protein>
    <submittedName>
        <fullName evidence="2">Uck2 protein</fullName>
    </submittedName>
</protein>
<evidence type="ECO:0000313" key="3">
    <source>
        <dbReference type="Proteomes" id="UP001152836"/>
    </source>
</evidence>
<organism evidence="2 3">
    <name type="scientific">Phodopus roborovskii</name>
    <name type="common">Roborovski's desert hamster</name>
    <name type="synonym">Cricetulus roborovskii</name>
    <dbReference type="NCBI Taxonomy" id="109678"/>
    <lineage>
        <taxon>Eukaryota</taxon>
        <taxon>Metazoa</taxon>
        <taxon>Chordata</taxon>
        <taxon>Craniata</taxon>
        <taxon>Vertebrata</taxon>
        <taxon>Euteleostomi</taxon>
        <taxon>Mammalia</taxon>
        <taxon>Eutheria</taxon>
        <taxon>Euarchontoglires</taxon>
        <taxon>Glires</taxon>
        <taxon>Rodentia</taxon>
        <taxon>Myomorpha</taxon>
        <taxon>Muroidea</taxon>
        <taxon>Cricetidae</taxon>
        <taxon>Cricetinae</taxon>
        <taxon>Phodopus</taxon>
    </lineage>
</organism>
<accession>A0AAU9ZBJ2</accession>
<name>A0AAU9ZBJ2_PHORO</name>
<comment type="caution">
    <text evidence="2">The sequence shown here is derived from an EMBL/GenBank/DDBJ whole genome shotgun (WGS) entry which is preliminary data.</text>
</comment>
<keyword evidence="3" id="KW-1185">Reference proteome</keyword>
<feature type="region of interest" description="Disordered" evidence="1">
    <location>
        <begin position="1"/>
        <end position="26"/>
    </location>
</feature>
<evidence type="ECO:0000256" key="1">
    <source>
        <dbReference type="SAM" id="MobiDB-lite"/>
    </source>
</evidence>
<reference evidence="2" key="1">
    <citation type="submission" date="2022-06" db="EMBL/GenBank/DDBJ databases">
        <authorList>
            <person name="Andreotti S."/>
            <person name="Wyler E."/>
        </authorList>
    </citation>
    <scope>NUCLEOTIDE SEQUENCE</scope>
</reference>
<dbReference type="EMBL" id="CALSGD010001417">
    <property type="protein sequence ID" value="CAH6789430.1"/>
    <property type="molecule type" value="Genomic_DNA"/>
</dbReference>
<feature type="compositionally biased region" description="Polar residues" evidence="1">
    <location>
        <begin position="1"/>
        <end position="16"/>
    </location>
</feature>
<proteinExistence type="predicted"/>